<reference evidence="15" key="1">
    <citation type="journal article" date="2020" name="Stud. Mycol.">
        <title>101 Dothideomycetes genomes: a test case for predicting lifestyles and emergence of pathogens.</title>
        <authorList>
            <person name="Haridas S."/>
            <person name="Albert R."/>
            <person name="Binder M."/>
            <person name="Bloem J."/>
            <person name="Labutti K."/>
            <person name="Salamov A."/>
            <person name="Andreopoulos B."/>
            <person name="Baker S."/>
            <person name="Barry K."/>
            <person name="Bills G."/>
            <person name="Bluhm B."/>
            <person name="Cannon C."/>
            <person name="Castanera R."/>
            <person name="Culley D."/>
            <person name="Daum C."/>
            <person name="Ezra D."/>
            <person name="Gonzalez J."/>
            <person name="Henrissat B."/>
            <person name="Kuo A."/>
            <person name="Liang C."/>
            <person name="Lipzen A."/>
            <person name="Lutzoni F."/>
            <person name="Magnuson J."/>
            <person name="Mondo S."/>
            <person name="Nolan M."/>
            <person name="Ohm R."/>
            <person name="Pangilinan J."/>
            <person name="Park H.-J."/>
            <person name="Ramirez L."/>
            <person name="Alfaro M."/>
            <person name="Sun H."/>
            <person name="Tritt A."/>
            <person name="Yoshinaga Y."/>
            <person name="Zwiers L.-H."/>
            <person name="Turgeon B."/>
            <person name="Goodwin S."/>
            <person name="Spatafora J."/>
            <person name="Crous P."/>
            <person name="Grigoriev I."/>
        </authorList>
    </citation>
    <scope>NUCLEOTIDE SEQUENCE</scope>
    <source>
        <strain evidence="15">CBS 675.92</strain>
    </source>
</reference>
<keyword evidence="10 14" id="KW-1133">Transmembrane helix</keyword>
<sequence length="338" mass="38305">MASTGIPAKEILAFRRNTLNGRPLSASEREALLKPYLPPESDSSNPPSRRPSTKSRPKPRPRPSRVRNLLHILIYQTISFLFSVFFRFRRSWHLFWYKIRAVMGHHHHTPEWIVNDVKNMQQLPKHLSVVLDYNESDEDQGTAGLEGLINDVCEIAAWTASAGIPMLSVYERTGILKNYHSHTGNAIQSTLQTYFGTGRRPTVTVKAPHMNSYTPPSTPPNNSDTTPRPHLTVLLLSELDGRATIVDLTRTLTDMAQKEGLSVEHVDAGLIDDQLNHHISTEPDLLVLFGPTVVLRGYPPWQLRLTEIFHLPDNKGVNYQVFLQALRRFGKAEFRVGR</sequence>
<dbReference type="InterPro" id="IPR038887">
    <property type="entry name" value="Nus1/NgBR"/>
</dbReference>
<comment type="subcellular location">
    <subcellularLocation>
        <location evidence="2">Endoplasmic reticulum membrane</location>
    </subcellularLocation>
</comment>
<evidence type="ECO:0000313" key="16">
    <source>
        <dbReference type="Proteomes" id="UP000800035"/>
    </source>
</evidence>
<evidence type="ECO:0000256" key="4">
    <source>
        <dbReference type="ARBA" id="ARBA00005432"/>
    </source>
</evidence>
<name>A0A6A5U410_9PLEO</name>
<feature type="region of interest" description="Disordered" evidence="13">
    <location>
        <begin position="206"/>
        <end position="227"/>
    </location>
</feature>
<keyword evidence="6" id="KW-0808">Transferase</keyword>
<dbReference type="UniPathway" id="UPA00378"/>
<evidence type="ECO:0000256" key="7">
    <source>
        <dbReference type="ARBA" id="ARBA00022692"/>
    </source>
</evidence>
<dbReference type="AlphaFoldDB" id="A0A6A5U410"/>
<comment type="similarity">
    <text evidence="4">Belongs to the UPP synthase family.</text>
</comment>
<feature type="transmembrane region" description="Helical" evidence="14">
    <location>
        <begin position="69"/>
        <end position="88"/>
    </location>
</feature>
<comment type="cofactor">
    <cofactor evidence="1">
        <name>Mg(2+)</name>
        <dbReference type="ChEBI" id="CHEBI:18420"/>
    </cofactor>
</comment>
<dbReference type="Proteomes" id="UP000800035">
    <property type="component" value="Unassembled WGS sequence"/>
</dbReference>
<feature type="compositionally biased region" description="Basic residues" evidence="13">
    <location>
        <begin position="51"/>
        <end position="63"/>
    </location>
</feature>
<evidence type="ECO:0000256" key="2">
    <source>
        <dbReference type="ARBA" id="ARBA00004586"/>
    </source>
</evidence>
<dbReference type="PANTHER" id="PTHR21528:SF0">
    <property type="entry name" value="DEHYDRODOLICHYL DIPHOSPHATE SYNTHASE COMPLEX SUBUNIT NUS1"/>
    <property type="match status" value="1"/>
</dbReference>
<proteinExistence type="inferred from homology"/>
<evidence type="ECO:0000256" key="8">
    <source>
        <dbReference type="ARBA" id="ARBA00022824"/>
    </source>
</evidence>
<dbReference type="GO" id="GO:1904423">
    <property type="term" value="C:dehydrodolichyl diphosphate synthase complex"/>
    <property type="evidence" value="ECO:0007669"/>
    <property type="project" value="InterPro"/>
</dbReference>
<protein>
    <recommendedName>
        <fullName evidence="5">ditrans,polycis-polyprenyl diphosphate synthase [(2E,6E)-farnesyldiphosphate specific]</fullName>
        <ecNumber evidence="5">2.5.1.87</ecNumber>
    </recommendedName>
</protein>
<dbReference type="SUPFAM" id="SSF64005">
    <property type="entry name" value="Undecaprenyl diphosphate synthase"/>
    <property type="match status" value="1"/>
</dbReference>
<dbReference type="GO" id="GO:0045547">
    <property type="term" value="F:ditrans,polycis-polyprenyl diphosphate synthase [(2E,6E)-farnesyl diphosphate specific] activity"/>
    <property type="evidence" value="ECO:0007669"/>
    <property type="project" value="UniProtKB-EC"/>
</dbReference>
<evidence type="ECO:0000256" key="10">
    <source>
        <dbReference type="ARBA" id="ARBA00022989"/>
    </source>
</evidence>
<evidence type="ECO:0000256" key="13">
    <source>
        <dbReference type="SAM" id="MobiDB-lite"/>
    </source>
</evidence>
<accession>A0A6A5U410</accession>
<evidence type="ECO:0000256" key="14">
    <source>
        <dbReference type="SAM" id="Phobius"/>
    </source>
</evidence>
<evidence type="ECO:0000256" key="12">
    <source>
        <dbReference type="ARBA" id="ARBA00047353"/>
    </source>
</evidence>
<dbReference type="GO" id="GO:0005789">
    <property type="term" value="C:endoplasmic reticulum membrane"/>
    <property type="evidence" value="ECO:0007669"/>
    <property type="project" value="UniProtKB-SubCell"/>
</dbReference>
<feature type="compositionally biased region" description="Low complexity" evidence="13">
    <location>
        <begin position="211"/>
        <end position="227"/>
    </location>
</feature>
<evidence type="ECO:0000256" key="3">
    <source>
        <dbReference type="ARBA" id="ARBA00004922"/>
    </source>
</evidence>
<keyword evidence="7 14" id="KW-0812">Transmembrane</keyword>
<dbReference type="EC" id="2.5.1.87" evidence="5"/>
<comment type="pathway">
    <text evidence="3">Protein modification; protein glycosylation.</text>
</comment>
<keyword evidence="11 14" id="KW-0472">Membrane</keyword>
<evidence type="ECO:0000256" key="9">
    <source>
        <dbReference type="ARBA" id="ARBA00022842"/>
    </source>
</evidence>
<evidence type="ECO:0000256" key="11">
    <source>
        <dbReference type="ARBA" id="ARBA00023136"/>
    </source>
</evidence>
<keyword evidence="8" id="KW-0256">Endoplasmic reticulum</keyword>
<comment type="catalytic activity">
    <reaction evidence="12">
        <text>n isopentenyl diphosphate + (2E,6E)-farnesyl diphosphate = a di-trans,poly-cis-polyprenyl diphosphate + n diphosphate</text>
        <dbReference type="Rhea" id="RHEA:53008"/>
        <dbReference type="Rhea" id="RHEA-COMP:19494"/>
        <dbReference type="ChEBI" id="CHEBI:33019"/>
        <dbReference type="ChEBI" id="CHEBI:128769"/>
        <dbReference type="ChEBI" id="CHEBI:136960"/>
        <dbReference type="ChEBI" id="CHEBI:175763"/>
        <dbReference type="EC" id="2.5.1.87"/>
    </reaction>
</comment>
<dbReference type="OrthoDB" id="19639at2759"/>
<organism evidence="15 16">
    <name type="scientific">Byssothecium circinans</name>
    <dbReference type="NCBI Taxonomy" id="147558"/>
    <lineage>
        <taxon>Eukaryota</taxon>
        <taxon>Fungi</taxon>
        <taxon>Dikarya</taxon>
        <taxon>Ascomycota</taxon>
        <taxon>Pezizomycotina</taxon>
        <taxon>Dothideomycetes</taxon>
        <taxon>Pleosporomycetidae</taxon>
        <taxon>Pleosporales</taxon>
        <taxon>Massarineae</taxon>
        <taxon>Massarinaceae</taxon>
        <taxon>Byssothecium</taxon>
    </lineage>
</organism>
<dbReference type="InterPro" id="IPR036424">
    <property type="entry name" value="UPP_synth-like_sf"/>
</dbReference>
<keyword evidence="9" id="KW-0460">Magnesium</keyword>
<dbReference type="Gene3D" id="3.40.1180.10">
    <property type="entry name" value="Decaprenyl diphosphate synthase-like"/>
    <property type="match status" value="1"/>
</dbReference>
<feature type="region of interest" description="Disordered" evidence="13">
    <location>
        <begin position="34"/>
        <end position="63"/>
    </location>
</feature>
<evidence type="ECO:0000256" key="5">
    <source>
        <dbReference type="ARBA" id="ARBA00012596"/>
    </source>
</evidence>
<dbReference type="EMBL" id="ML976985">
    <property type="protein sequence ID" value="KAF1959428.1"/>
    <property type="molecule type" value="Genomic_DNA"/>
</dbReference>
<dbReference type="PANTHER" id="PTHR21528">
    <property type="entry name" value="DEHYDRODOLICHYL DIPHOSPHATE SYNTHASE COMPLEX SUBUNIT NUS1"/>
    <property type="match status" value="1"/>
</dbReference>
<evidence type="ECO:0000313" key="15">
    <source>
        <dbReference type="EMBL" id="KAF1959428.1"/>
    </source>
</evidence>
<gene>
    <name evidence="15" type="ORF">CC80DRAFT_490349</name>
</gene>
<evidence type="ECO:0000256" key="6">
    <source>
        <dbReference type="ARBA" id="ARBA00022679"/>
    </source>
</evidence>
<evidence type="ECO:0000256" key="1">
    <source>
        <dbReference type="ARBA" id="ARBA00001946"/>
    </source>
</evidence>
<keyword evidence="16" id="KW-1185">Reference proteome</keyword>